<dbReference type="GO" id="GO:0000156">
    <property type="term" value="F:phosphorelay response regulator activity"/>
    <property type="evidence" value="ECO:0007669"/>
    <property type="project" value="InterPro"/>
</dbReference>
<organism evidence="4 5">
    <name type="scientific">Sphingobacterium detergens</name>
    <dbReference type="NCBI Taxonomy" id="1145106"/>
    <lineage>
        <taxon>Bacteria</taxon>
        <taxon>Pseudomonadati</taxon>
        <taxon>Bacteroidota</taxon>
        <taxon>Sphingobacteriia</taxon>
        <taxon>Sphingobacteriales</taxon>
        <taxon>Sphingobacteriaceae</taxon>
        <taxon>Sphingobacterium</taxon>
    </lineage>
</organism>
<dbReference type="InterPro" id="IPR046947">
    <property type="entry name" value="LytR-like"/>
</dbReference>
<dbReference type="OrthoDB" id="9787344at2"/>
<name>A0A420ARN1_SPHD1</name>
<evidence type="ECO:0000259" key="2">
    <source>
        <dbReference type="PROSITE" id="PS50110"/>
    </source>
</evidence>
<dbReference type="RefSeq" id="WP_120260950.1">
    <property type="nucleotide sequence ID" value="NZ_RAPY01000004.1"/>
</dbReference>
<feature type="modified residue" description="4-aspartylphosphate" evidence="1">
    <location>
        <position position="56"/>
    </location>
</feature>
<dbReference type="AlphaFoldDB" id="A0A420ARN1"/>
<dbReference type="Gene3D" id="3.40.50.2300">
    <property type="match status" value="1"/>
</dbReference>
<dbReference type="Pfam" id="PF04397">
    <property type="entry name" value="LytTR"/>
    <property type="match status" value="1"/>
</dbReference>
<protein>
    <submittedName>
        <fullName evidence="4">LytTR family two component transcriptional regulator</fullName>
    </submittedName>
</protein>
<sequence>MEKIQCVIVDDELSILKTLKRFIQQIPQLELAATFTDSVEALEFIRKSDEYLIFLDISMDTLSGLDLAKLIPNKVVFITGHAEFALESWKLDNVLGYLTKPVFFEDIVGVLKRLSNFWHSDYYNIQVNSDKYFSYKHDDVVSKIELDNIIYIEANNNYTTFYLEGNVKIVPVAIWDIEKSLPKSKFIRISKSVIANTNKIIDDSKEVILLGGFSIKPGKAYKVKSKKSGLTS</sequence>
<keyword evidence="1" id="KW-0597">Phosphoprotein</keyword>
<dbReference type="SMART" id="SM00448">
    <property type="entry name" value="REC"/>
    <property type="match status" value="1"/>
</dbReference>
<dbReference type="Pfam" id="PF00072">
    <property type="entry name" value="Response_reg"/>
    <property type="match status" value="1"/>
</dbReference>
<comment type="caution">
    <text evidence="4">The sequence shown here is derived from an EMBL/GenBank/DDBJ whole genome shotgun (WGS) entry which is preliminary data.</text>
</comment>
<evidence type="ECO:0000313" key="4">
    <source>
        <dbReference type="EMBL" id="RKE47134.1"/>
    </source>
</evidence>
<dbReference type="SMART" id="SM00850">
    <property type="entry name" value="LytTR"/>
    <property type="match status" value="1"/>
</dbReference>
<feature type="domain" description="Response regulatory" evidence="2">
    <location>
        <begin position="5"/>
        <end position="115"/>
    </location>
</feature>
<accession>A0A420ARN1</accession>
<keyword evidence="5" id="KW-1185">Reference proteome</keyword>
<dbReference type="GO" id="GO:0003677">
    <property type="term" value="F:DNA binding"/>
    <property type="evidence" value="ECO:0007669"/>
    <property type="project" value="InterPro"/>
</dbReference>
<gene>
    <name evidence="4" type="ORF">DFQ12_4295</name>
</gene>
<dbReference type="Gene3D" id="2.40.50.1020">
    <property type="entry name" value="LytTr DNA-binding domain"/>
    <property type="match status" value="1"/>
</dbReference>
<dbReference type="InterPro" id="IPR011006">
    <property type="entry name" value="CheY-like_superfamily"/>
</dbReference>
<dbReference type="EMBL" id="RAPY01000004">
    <property type="protein sequence ID" value="RKE47134.1"/>
    <property type="molecule type" value="Genomic_DNA"/>
</dbReference>
<dbReference type="InterPro" id="IPR001789">
    <property type="entry name" value="Sig_transdc_resp-reg_receiver"/>
</dbReference>
<dbReference type="SUPFAM" id="SSF52172">
    <property type="entry name" value="CheY-like"/>
    <property type="match status" value="1"/>
</dbReference>
<evidence type="ECO:0000259" key="3">
    <source>
        <dbReference type="PROSITE" id="PS50930"/>
    </source>
</evidence>
<dbReference type="InterPro" id="IPR007492">
    <property type="entry name" value="LytTR_DNA-bd_dom"/>
</dbReference>
<evidence type="ECO:0000313" key="5">
    <source>
        <dbReference type="Proteomes" id="UP000286246"/>
    </source>
</evidence>
<evidence type="ECO:0000256" key="1">
    <source>
        <dbReference type="PROSITE-ProRule" id="PRU00169"/>
    </source>
</evidence>
<dbReference type="PANTHER" id="PTHR37299">
    <property type="entry name" value="TRANSCRIPTIONAL REGULATOR-RELATED"/>
    <property type="match status" value="1"/>
</dbReference>
<dbReference type="PANTHER" id="PTHR37299:SF1">
    <property type="entry name" value="STAGE 0 SPORULATION PROTEIN A HOMOLOG"/>
    <property type="match status" value="1"/>
</dbReference>
<dbReference type="Proteomes" id="UP000286246">
    <property type="component" value="Unassembled WGS sequence"/>
</dbReference>
<proteinExistence type="predicted"/>
<dbReference type="PROSITE" id="PS50110">
    <property type="entry name" value="RESPONSE_REGULATORY"/>
    <property type="match status" value="1"/>
</dbReference>
<reference evidence="4 5" key="1">
    <citation type="submission" date="2018-09" db="EMBL/GenBank/DDBJ databases">
        <title>Genomic Encyclopedia of Type Strains, Phase III (KMG-III): the genomes of soil and plant-associated and newly described type strains.</title>
        <authorList>
            <person name="Whitman W."/>
        </authorList>
    </citation>
    <scope>NUCLEOTIDE SEQUENCE [LARGE SCALE GENOMIC DNA]</scope>
    <source>
        <strain evidence="4 5">CECT 7938</strain>
    </source>
</reference>
<dbReference type="PROSITE" id="PS50930">
    <property type="entry name" value="HTH_LYTTR"/>
    <property type="match status" value="1"/>
</dbReference>
<feature type="domain" description="HTH LytTR-type" evidence="3">
    <location>
        <begin position="133"/>
        <end position="200"/>
    </location>
</feature>